<dbReference type="Proteomes" id="UP000051952">
    <property type="component" value="Unassembled WGS sequence"/>
</dbReference>
<name>A0A0S4JBV8_BODSA</name>
<gene>
    <name evidence="1" type="ORF">BSAL_12465</name>
</gene>
<keyword evidence="2" id="KW-1185">Reference proteome</keyword>
<sequence length="884" mass="97756">MSHEDVVNAAQHCLHNGNRDAAVFLTNTLQHSLQDNFSHSAIVDVIAQATNSIELLWENLTTVHFLLTLLSSFFRRKLPMKLRPLDDKSREGTLLRLLQTLGPRLADVHVRIASSTISPGMVKRMRGCLGDALSMLLLQATHNIVTAASTFCQQYSNDALHLDLLTSAMGILSDLSLQLGPICRSANRLALQKKMDVLLEFPQSVMHASCTLTMCVEFLSNYSTLTPQEQCPAFYDGLARSQLLAGTLSAVASGSEDASQAIALVLASLMSLEDEASADVTRQSMDAALRNGGSRIVSTVFNGVLEGPISDVLLRSELHDLCRWLEEYFLSLARQSSTNDREMLERSLMLLVGGLRPQTLPTIEDDDDEDDMAFVVAEINDMNQRKAASVGRLGDFLTWCTSTMISCGAAAAPCDYDALLDSWLATDADQWDYDGPESFEGLSRTATVLERLLVLHPLTCQQDSLSGNLLFWGSCHKHDLLRGILAEEILFEDIFGSGVAWYVGQVYRNDASLGEDVWRQLWSLSCRRGFASTALHLLRILKCTPSVTFRGEFMSEFMALLQTFSVAPLVLRRVLMCVHELQALKQAEAPMPILQIWSSSGYGATDVKVCVLICRWASCTFVPHAAIDTCWTLLEEMICEPSDPLSLFDDDRLWSQLSVLCSSFSAESAEHTDAAASKLGALLQRGLLGSYRDRLLGVANAFCRSVNVRRSLAHAAIGSLCRDAVTAMTSEDPLPLQEMIQACSCAVLFENSVDWFVEFTSWLLQTHQFVSLFSGAALQLVLGLVEGAHEVAKVSQCSQLAPWVRVCDTVVRYTTCTLGGTDGPDDEQDQLRHRCLRAASVFMFDVSSRRCPEMMSTEHDPTKSFLEGAEDHHDMLYRLRTLWH</sequence>
<dbReference type="VEuPathDB" id="TriTrypDB:BSAL_12465"/>
<protein>
    <submittedName>
        <fullName evidence="1">Uncharacterized protein</fullName>
    </submittedName>
</protein>
<organism evidence="1 2">
    <name type="scientific">Bodo saltans</name>
    <name type="common">Flagellated protozoan</name>
    <dbReference type="NCBI Taxonomy" id="75058"/>
    <lineage>
        <taxon>Eukaryota</taxon>
        <taxon>Discoba</taxon>
        <taxon>Euglenozoa</taxon>
        <taxon>Kinetoplastea</taxon>
        <taxon>Metakinetoplastina</taxon>
        <taxon>Eubodonida</taxon>
        <taxon>Bodonidae</taxon>
        <taxon>Bodo</taxon>
    </lineage>
</organism>
<evidence type="ECO:0000313" key="2">
    <source>
        <dbReference type="Proteomes" id="UP000051952"/>
    </source>
</evidence>
<evidence type="ECO:0000313" key="1">
    <source>
        <dbReference type="EMBL" id="CUG87873.1"/>
    </source>
</evidence>
<reference evidence="2" key="1">
    <citation type="submission" date="2015-09" db="EMBL/GenBank/DDBJ databases">
        <authorList>
            <consortium name="Pathogen Informatics"/>
        </authorList>
    </citation>
    <scope>NUCLEOTIDE SEQUENCE [LARGE SCALE GENOMIC DNA]</scope>
    <source>
        <strain evidence="2">Lake Konstanz</strain>
    </source>
</reference>
<accession>A0A0S4JBV8</accession>
<dbReference type="EMBL" id="CYKH01001595">
    <property type="protein sequence ID" value="CUG87873.1"/>
    <property type="molecule type" value="Genomic_DNA"/>
</dbReference>
<dbReference type="AlphaFoldDB" id="A0A0S4JBV8"/>
<proteinExistence type="predicted"/>